<dbReference type="GO" id="GO:0006508">
    <property type="term" value="P:proteolysis"/>
    <property type="evidence" value="ECO:0007669"/>
    <property type="project" value="UniProtKB-KW"/>
</dbReference>
<dbReference type="Gene3D" id="1.10.1370.40">
    <property type="match status" value="2"/>
</dbReference>
<evidence type="ECO:0000313" key="12">
    <source>
        <dbReference type="Proteomes" id="UP001338582"/>
    </source>
</evidence>
<keyword evidence="4 7" id="KW-0378">Hydrolase</keyword>
<dbReference type="EMBL" id="CP138896">
    <property type="protein sequence ID" value="WPK25429.1"/>
    <property type="molecule type" value="Genomic_DNA"/>
</dbReference>
<protein>
    <recommendedName>
        <fullName evidence="10">Peptidase M3A/M3B catalytic domain-containing protein</fullName>
    </recommendedName>
</protein>
<dbReference type="CDD" id="cd06455">
    <property type="entry name" value="M3A_TOP"/>
    <property type="match status" value="1"/>
</dbReference>
<comment type="similarity">
    <text evidence="1 7">Belongs to the peptidase M3 family.</text>
</comment>
<dbReference type="Proteomes" id="UP001338582">
    <property type="component" value="Chromosome 3"/>
</dbReference>
<dbReference type="PANTHER" id="PTHR11804">
    <property type="entry name" value="PROTEASE M3 THIMET OLIGOPEPTIDASE-RELATED"/>
    <property type="match status" value="1"/>
</dbReference>
<dbReference type="InterPro" id="IPR024077">
    <property type="entry name" value="Neurolysin/TOP_dom2"/>
</dbReference>
<feature type="compositionally biased region" description="Acidic residues" evidence="8">
    <location>
        <begin position="455"/>
        <end position="466"/>
    </location>
</feature>
<evidence type="ECO:0000256" key="4">
    <source>
        <dbReference type="ARBA" id="ARBA00022801"/>
    </source>
</evidence>
<evidence type="ECO:0000256" key="8">
    <source>
        <dbReference type="SAM" id="MobiDB-lite"/>
    </source>
</evidence>
<dbReference type="KEGG" id="asau:88173809"/>
<gene>
    <name evidence="11" type="ORF">PUMCH_002745</name>
</gene>
<reference evidence="11 12" key="1">
    <citation type="submission" date="2023-10" db="EMBL/GenBank/DDBJ databases">
        <title>Draft Genome Sequence of Candida saopaulonensis from a very Premature Infant with Sepsis.</title>
        <authorList>
            <person name="Ning Y."/>
            <person name="Dai R."/>
            <person name="Xiao M."/>
            <person name="Xu Y."/>
            <person name="Yan Q."/>
            <person name="Zhang L."/>
        </authorList>
    </citation>
    <scope>NUCLEOTIDE SEQUENCE [LARGE SCALE GENOMIC DNA]</scope>
    <source>
        <strain evidence="11 12">19XY460</strain>
    </source>
</reference>
<evidence type="ECO:0000259" key="10">
    <source>
        <dbReference type="Pfam" id="PF01432"/>
    </source>
</evidence>
<accession>A0AAX4HAI5</accession>
<dbReference type="GO" id="GO:0046872">
    <property type="term" value="F:metal ion binding"/>
    <property type="evidence" value="ECO:0007669"/>
    <property type="project" value="UniProtKB-UniRule"/>
</dbReference>
<feature type="region of interest" description="Disordered" evidence="8">
    <location>
        <begin position="446"/>
        <end position="466"/>
    </location>
</feature>
<dbReference type="InterPro" id="IPR001567">
    <property type="entry name" value="Pept_M3A_M3B_dom"/>
</dbReference>
<keyword evidence="9" id="KW-0732">Signal</keyword>
<dbReference type="PANTHER" id="PTHR11804:SF84">
    <property type="entry name" value="SACCHAROLYSIN"/>
    <property type="match status" value="1"/>
</dbReference>
<dbReference type="Pfam" id="PF01432">
    <property type="entry name" value="Peptidase_M3"/>
    <property type="match status" value="2"/>
</dbReference>
<keyword evidence="5 7" id="KW-0862">Zinc</keyword>
<feature type="domain" description="Peptidase M3A/M3B catalytic" evidence="10">
    <location>
        <begin position="482"/>
        <end position="759"/>
    </location>
</feature>
<dbReference type="RefSeq" id="XP_062877811.1">
    <property type="nucleotide sequence ID" value="XM_063021741.1"/>
</dbReference>
<feature type="domain" description="Peptidase M3A/M3B catalytic" evidence="10">
    <location>
        <begin position="237"/>
        <end position="412"/>
    </location>
</feature>
<evidence type="ECO:0000256" key="5">
    <source>
        <dbReference type="ARBA" id="ARBA00022833"/>
    </source>
</evidence>
<keyword evidence="6 7" id="KW-0482">Metalloprotease</keyword>
<dbReference type="AlphaFoldDB" id="A0AAX4HAI5"/>
<name>A0AAX4HAI5_9ASCO</name>
<keyword evidence="2 7" id="KW-0645">Protease</keyword>
<evidence type="ECO:0000256" key="1">
    <source>
        <dbReference type="ARBA" id="ARBA00006040"/>
    </source>
</evidence>
<feature type="signal peptide" evidence="9">
    <location>
        <begin position="1"/>
        <end position="19"/>
    </location>
</feature>
<feature type="chain" id="PRO_5043522710" description="Peptidase M3A/M3B catalytic domain-containing protein" evidence="9">
    <location>
        <begin position="20"/>
        <end position="782"/>
    </location>
</feature>
<comment type="cofactor">
    <cofactor evidence="7">
        <name>Zn(2+)</name>
        <dbReference type="ChEBI" id="CHEBI:29105"/>
    </cofactor>
    <text evidence="7">Binds 1 zinc ion.</text>
</comment>
<dbReference type="GO" id="GO:0006518">
    <property type="term" value="P:peptide metabolic process"/>
    <property type="evidence" value="ECO:0007669"/>
    <property type="project" value="TreeGrafter"/>
</dbReference>
<dbReference type="InterPro" id="IPR024080">
    <property type="entry name" value="Neurolysin/TOP_N"/>
</dbReference>
<dbReference type="GO" id="GO:0004222">
    <property type="term" value="F:metalloendopeptidase activity"/>
    <property type="evidence" value="ECO:0007669"/>
    <property type="project" value="InterPro"/>
</dbReference>
<dbReference type="GO" id="GO:0005758">
    <property type="term" value="C:mitochondrial intermembrane space"/>
    <property type="evidence" value="ECO:0007669"/>
    <property type="project" value="TreeGrafter"/>
</dbReference>
<keyword evidence="3 7" id="KW-0479">Metal-binding</keyword>
<dbReference type="InterPro" id="IPR045090">
    <property type="entry name" value="Pept_M3A_M3B"/>
</dbReference>
<evidence type="ECO:0000256" key="2">
    <source>
        <dbReference type="ARBA" id="ARBA00022670"/>
    </source>
</evidence>
<dbReference type="SUPFAM" id="SSF55486">
    <property type="entry name" value="Metalloproteases ('zincins'), catalytic domain"/>
    <property type="match status" value="1"/>
</dbReference>
<evidence type="ECO:0000313" key="11">
    <source>
        <dbReference type="EMBL" id="WPK25429.1"/>
    </source>
</evidence>
<evidence type="ECO:0000256" key="7">
    <source>
        <dbReference type="RuleBase" id="RU003435"/>
    </source>
</evidence>
<dbReference type="GeneID" id="88173809"/>
<keyword evidence="12" id="KW-1185">Reference proteome</keyword>
<sequence>MRWSKYSLITSVVAIVAAATEYNGLSRRPSNGDIRWDLDADKIEALSVKMIQEEVDFVKSMLAVENPTVDNVLIPTIDRDNHLSSKINEIDFYQYIANDEVTRTVASQFKQKLKKSDLEFGVTEDLNKPYRVLLEKLRSGEEPATDPEYMKYLEDMMKDANRTAMSVEDFSLAANILDEIDALEIEFNKNVNNLQGDIILSAKELEGVPQSSIDVFQKAYDEHYRVKLDASQIFQILRYARNNTVRKTVSLAFYDQAPENEEVLKKIVKLRYEHAKLYGYNTHAEYVLRNRMAKTQKTVIDFMYDVEDKIKPVAEKEIAHLLELKNADLREQGLPEEPELYNWDYDYYHTAMLQKEFQVDQVALAEYFPTKKIVPKLLRLFEKLYDVAVVQLTPEFDDAWHPDVMQFAVYQYNRKPKNGQSKREETEDMSDFPSEITLLYETHPLDPNAGKEYDHDDEDSDGDEDDEQVNVYDENYQGTGKATDPTFMGYLCLDIYARENKFSQAAALEIGAAFQSLKGNRVPAYVSVLCSVPPELENSPSLITPQLMSMLFHELGHGFHILLSKTKTVKYSGSHVPVDFIECPSQVLEGFMSSPKVLKSISHHYKDASKIPDEMVENFSRSLNVNAASNALRQLYAANFDMEIHIPENQQELDDLDIKSAWNLLEKDVSLIGNGDTWNNGFSQFTHMVQGYDAGYYSYIWSLVYARDIFKTLFDGVENIKENGVKLRDIVLKNGGLENPMVYLTELLGRAPSSDAFLALITQRSSINASGFSSGDQVVNTF</sequence>
<evidence type="ECO:0000256" key="3">
    <source>
        <dbReference type="ARBA" id="ARBA00022723"/>
    </source>
</evidence>
<proteinExistence type="inferred from homology"/>
<dbReference type="Gene3D" id="1.20.1050.40">
    <property type="entry name" value="Endopeptidase. Chain P, domain 1"/>
    <property type="match status" value="1"/>
</dbReference>
<dbReference type="Gene3D" id="1.10.1370.10">
    <property type="entry name" value="Neurolysin, domain 3"/>
    <property type="match status" value="1"/>
</dbReference>
<organism evidence="11 12">
    <name type="scientific">Australozyma saopauloensis</name>
    <dbReference type="NCBI Taxonomy" id="291208"/>
    <lineage>
        <taxon>Eukaryota</taxon>
        <taxon>Fungi</taxon>
        <taxon>Dikarya</taxon>
        <taxon>Ascomycota</taxon>
        <taxon>Saccharomycotina</taxon>
        <taxon>Pichiomycetes</taxon>
        <taxon>Metschnikowiaceae</taxon>
        <taxon>Australozyma</taxon>
    </lineage>
</organism>
<evidence type="ECO:0000256" key="6">
    <source>
        <dbReference type="ARBA" id="ARBA00023049"/>
    </source>
</evidence>
<evidence type="ECO:0000256" key="9">
    <source>
        <dbReference type="SAM" id="SignalP"/>
    </source>
</evidence>